<gene>
    <name evidence="2" type="ORF">J1C55_12405</name>
</gene>
<reference evidence="3" key="2">
    <citation type="submission" date="2023-07" db="EMBL/GenBank/DDBJ databases">
        <title>Genome of Winogradskyella sp. E313.</title>
        <authorList>
            <person name="Zhou Y."/>
        </authorList>
    </citation>
    <scope>NUCLEOTIDE SEQUENCE [LARGE SCALE GENOMIC DNA]</scope>
    <source>
        <strain evidence="3">E313</strain>
    </source>
</reference>
<name>A0ABS8EQE2_9FLAO</name>
<keyword evidence="1" id="KW-1133">Transmembrane helix</keyword>
<feature type="transmembrane region" description="Helical" evidence="1">
    <location>
        <begin position="21"/>
        <end position="42"/>
    </location>
</feature>
<dbReference type="EMBL" id="JAFMPT010000021">
    <property type="protein sequence ID" value="MCC1485398.1"/>
    <property type="molecule type" value="Genomic_DNA"/>
</dbReference>
<comment type="caution">
    <text evidence="2">The sequence shown here is derived from an EMBL/GenBank/DDBJ whole genome shotgun (WGS) entry which is preliminary data.</text>
</comment>
<feature type="non-terminal residue" evidence="2">
    <location>
        <position position="1424"/>
    </location>
</feature>
<reference evidence="3" key="1">
    <citation type="submission" date="2021-03" db="EMBL/GenBank/DDBJ databases">
        <title>Genome of Cognatishimia sp. F0-27.</title>
        <authorList>
            <person name="Ping X."/>
        </authorList>
    </citation>
    <scope>NUCLEOTIDE SEQUENCE [LARGE SCALE GENOMIC DNA]</scope>
    <source>
        <strain evidence="3">E313</strain>
    </source>
</reference>
<evidence type="ECO:0000313" key="3">
    <source>
        <dbReference type="Proteomes" id="UP000778797"/>
    </source>
</evidence>
<keyword evidence="1" id="KW-0812">Transmembrane</keyword>
<dbReference type="InterPro" id="IPR013783">
    <property type="entry name" value="Ig-like_fold"/>
</dbReference>
<sequence>MSMYNFTQVLKNLSVTAKKAFLLKQAFKSVITFMVFALFFMLSNSIGGQSYLQEDNIQQTSTTQYVYSTEDTIDDNEPINYAVVDDSPSYGPVYKSYQAIECYLNVDIGEDVTICDGDEVTLTASVSGESQCQECEIVEESVTIPLDIWEADTRQICNDEFTSTTQDEYEDIVPFDDPILDSTKEVTSIEIQFNVAACYGTEEQNNHSYPIELNGTVIGYFNPTELPCQTDVCESTPPVTYTIDSTIYNYNGSNEIDLNFDTIGAHICVANIDVTLNTEKEVCVDVDSSVSYLWSTGEETESITVDKDGVYSVTVTDCEGCEATDEIEVTVTSLTAEVTTTEARCDSETIKVCDLFDYNGSRTIWLPNFGGSGKTARFSFIENSGKLYQYTDGTAHLVAKAERTDNSNEQVAVSVWLTDRKDWNDWSSESGKTYKNGGGLSDAYLDWDYYVIDDSKPNTITGLLDLAGLQLDLTTRDSRYGVQVGEGANDKDSSFGVSFWFNYTSSTPNFNGRGDFNIGASCAEAESCGATASVSVNGGTPPFVFSWSNGFYGNHIKGLCPGDFSVTITDANGCATTENFTIVESPSPEVTIADIESVCSKDTGNDLALLASSDDDIVSWSWSTNGTAEFSDDSIPNPTVTKVTDDEVLRVTVTDGNGCTASAEITVEVIVCCVPSAECKLPPTRTIACSTEYPDTYRDYNDVFENVESCGGVVTMGVSNTTPVVETTDSGVIKTKIRTYTLYVDGIEIATCTQELIITNNTPIFIGEGDGFSQDDILDIDFDGCMPENNLEFEISEDLFQDCGGSIVSNTYIDSRIINVRGDDCDWYITVRIKAEGFQGPPLIFEQEFHGGDNIAPEISDAGSDITIECTDTPEFTPPTATDNCGEVTIEQVGADVREDGDCANEYRLTRTWKAVDTCGNESGTVSQTITVQDTTGPELIDDCNENEFVIKTSEFPYADCPADAEADVYVGQEITVEGLFTVAGIDLGAPSLNLSLVQCFTDNCSETENLTYRVREVDNGKSDGCDRLITVYIEAIDECGNESVGTLRCQFRIIDDTAPTITQPADITIECTDTPEFTPPTATDNCGEATIEQVGKDIREEGDCPNEYRLTRTWKAEDACGNMSGTVSQTISVIAPEIDVDGPEDIELTQPEDYTTLAELQAAYQAWLAEFVTLEAGCGDEGAFEGEVPSIEDFEICSDINITLTYSANDGCSEDSVTASFKADADNMLTLIEGEDLTPQDLNLDLTGCMPEDDFSLDVERDLFQDCFGNVVNNSRLLLQTAEVTGTDCDWTVTVTITVTGDTDPPLVFTETFQGGDQEAPVITLGEGVAPSGTDFGCSVPPVPTFTATDNCAEGLTADVDFEDTVDGCINTRVYTATASDGCNDAIPVEVVYTWTVDEDSPVISTTSESGELECNARITPPV</sequence>
<keyword evidence="1" id="KW-0472">Membrane</keyword>
<evidence type="ECO:0000313" key="2">
    <source>
        <dbReference type="EMBL" id="MCC1485398.1"/>
    </source>
</evidence>
<dbReference type="Gene3D" id="2.60.40.740">
    <property type="match status" value="1"/>
</dbReference>
<accession>A0ABS8EQE2</accession>
<evidence type="ECO:0000256" key="1">
    <source>
        <dbReference type="SAM" id="Phobius"/>
    </source>
</evidence>
<proteinExistence type="predicted"/>
<keyword evidence="3" id="KW-1185">Reference proteome</keyword>
<dbReference type="Gene3D" id="2.60.40.10">
    <property type="entry name" value="Immunoglobulins"/>
    <property type="match status" value="1"/>
</dbReference>
<organism evidence="2 3">
    <name type="scientific">Winogradskyella immobilis</name>
    <dbReference type="NCBI Taxonomy" id="2816852"/>
    <lineage>
        <taxon>Bacteria</taxon>
        <taxon>Pseudomonadati</taxon>
        <taxon>Bacteroidota</taxon>
        <taxon>Flavobacteriia</taxon>
        <taxon>Flavobacteriales</taxon>
        <taxon>Flavobacteriaceae</taxon>
        <taxon>Winogradskyella</taxon>
    </lineage>
</organism>
<dbReference type="CDD" id="cd00146">
    <property type="entry name" value="PKD"/>
    <property type="match status" value="1"/>
</dbReference>
<protein>
    <submittedName>
        <fullName evidence="2">PKD domain-containing protein</fullName>
    </submittedName>
</protein>
<dbReference type="Proteomes" id="UP000778797">
    <property type="component" value="Unassembled WGS sequence"/>
</dbReference>